<dbReference type="InterPro" id="IPR035107">
    <property type="entry name" value="tRNA_thiolation_TtcA_Ctu1"/>
</dbReference>
<dbReference type="CDD" id="cd24138">
    <property type="entry name" value="TtcA-like"/>
    <property type="match status" value="1"/>
</dbReference>
<dbReference type="PIRSF" id="PIRSF004976">
    <property type="entry name" value="ATPase_YdaO"/>
    <property type="match status" value="1"/>
</dbReference>
<evidence type="ECO:0000259" key="2">
    <source>
        <dbReference type="Pfam" id="PF01171"/>
    </source>
</evidence>
<evidence type="ECO:0000313" key="4">
    <source>
        <dbReference type="Proteomes" id="UP000615234"/>
    </source>
</evidence>
<dbReference type="Gene3D" id="3.40.50.620">
    <property type="entry name" value="HUPs"/>
    <property type="match status" value="1"/>
</dbReference>
<gene>
    <name evidence="3" type="ORF">H8S09_05915</name>
</gene>
<dbReference type="Pfam" id="PF01171">
    <property type="entry name" value="ATP_bind_3"/>
    <property type="match status" value="1"/>
</dbReference>
<dbReference type="PANTHER" id="PTHR43686:SF1">
    <property type="entry name" value="AMINOTRAN_5 DOMAIN-CONTAINING PROTEIN"/>
    <property type="match status" value="1"/>
</dbReference>
<comment type="caution">
    <text evidence="3">The sequence shown here is derived from an EMBL/GenBank/DDBJ whole genome shotgun (WGS) entry which is preliminary data.</text>
</comment>
<feature type="domain" description="tRNA(Ile)-lysidine/2-thiocytidine synthase N-terminal" evidence="2">
    <location>
        <begin position="25"/>
        <end position="191"/>
    </location>
</feature>
<dbReference type="GO" id="GO:0016740">
    <property type="term" value="F:transferase activity"/>
    <property type="evidence" value="ECO:0007669"/>
    <property type="project" value="UniProtKB-KW"/>
</dbReference>
<dbReference type="InterPro" id="IPR011063">
    <property type="entry name" value="TilS/TtcA_N"/>
</dbReference>
<proteinExistence type="predicted"/>
<protein>
    <submittedName>
        <fullName evidence="3">tRNA 2-thiocytidine(32) synthetase TtcA</fullName>
    </submittedName>
</protein>
<dbReference type="AlphaFoldDB" id="A0A8I0AJ57"/>
<dbReference type="Proteomes" id="UP000615234">
    <property type="component" value="Unassembled WGS sequence"/>
</dbReference>
<reference evidence="3 4" key="1">
    <citation type="submission" date="2020-08" db="EMBL/GenBank/DDBJ databases">
        <title>Genome public.</title>
        <authorList>
            <person name="Liu C."/>
            <person name="Sun Q."/>
        </authorList>
    </citation>
    <scope>NUCLEOTIDE SEQUENCE [LARGE SCALE GENOMIC DNA]</scope>
    <source>
        <strain evidence="3 4">NSJ-10</strain>
    </source>
</reference>
<organism evidence="3 4">
    <name type="scientific">Coprococcus hominis</name>
    <name type="common">ex Liu et al. 2022</name>
    <dbReference type="NCBI Taxonomy" id="2763039"/>
    <lineage>
        <taxon>Bacteria</taxon>
        <taxon>Bacillati</taxon>
        <taxon>Bacillota</taxon>
        <taxon>Clostridia</taxon>
        <taxon>Lachnospirales</taxon>
        <taxon>Lachnospiraceae</taxon>
        <taxon>Coprococcus</taxon>
    </lineage>
</organism>
<dbReference type="RefSeq" id="WP_118483994.1">
    <property type="nucleotide sequence ID" value="NZ_JACOOX010000003.1"/>
</dbReference>
<dbReference type="SUPFAM" id="SSF52402">
    <property type="entry name" value="Adenine nucleotide alpha hydrolases-like"/>
    <property type="match status" value="1"/>
</dbReference>
<keyword evidence="1" id="KW-0808">Transferase</keyword>
<name>A0A8I0AJ57_9FIRM</name>
<dbReference type="EMBL" id="JACOOX010000003">
    <property type="protein sequence ID" value="MBC5662432.1"/>
    <property type="molecule type" value="Genomic_DNA"/>
</dbReference>
<dbReference type="InterPro" id="IPR014729">
    <property type="entry name" value="Rossmann-like_a/b/a_fold"/>
</dbReference>
<evidence type="ECO:0000313" key="3">
    <source>
        <dbReference type="EMBL" id="MBC5662432.1"/>
    </source>
</evidence>
<dbReference type="PANTHER" id="PTHR43686">
    <property type="entry name" value="SULFURTRANSFERASE-RELATED"/>
    <property type="match status" value="1"/>
</dbReference>
<dbReference type="GO" id="GO:0008033">
    <property type="term" value="P:tRNA processing"/>
    <property type="evidence" value="ECO:0007669"/>
    <property type="project" value="InterPro"/>
</dbReference>
<evidence type="ECO:0000256" key="1">
    <source>
        <dbReference type="ARBA" id="ARBA00022679"/>
    </source>
</evidence>
<accession>A0A8I0AJ57</accession>
<sequence>MNLQKLLSYTRRAIDSYEMIDNGDKIAVGISGGKDSLTLLYALAELRRFYPKKFDLIAITVNLGFDNFDTTKIEQLCKELYVPYYIVDTEIYDIVFNIRKEKNPCSLCAKMRKGALNQKLNDLRCNKIAYAHHKDDFIETFLMSLLFEGRIHTFSPKTYLDKSKLMVIRPLMYINEGEIISFKNDMQLPVIKSPCPADGYTKREYAKQALAELEKETPGCKQRIFSAIERGTLDGWPVKIDNPRLYNKDAR</sequence>
<keyword evidence="4" id="KW-1185">Reference proteome</keyword>